<evidence type="ECO:0000313" key="2">
    <source>
        <dbReference type="Proteomes" id="UP000075515"/>
    </source>
</evidence>
<dbReference type="Pfam" id="PF05866">
    <property type="entry name" value="RusA"/>
    <property type="match status" value="1"/>
</dbReference>
<organism evidence="1 2">
    <name type="scientific">Sorangium cellulosum</name>
    <name type="common">Polyangium cellulosum</name>
    <dbReference type="NCBI Taxonomy" id="56"/>
    <lineage>
        <taxon>Bacteria</taxon>
        <taxon>Pseudomonadati</taxon>
        <taxon>Myxococcota</taxon>
        <taxon>Polyangia</taxon>
        <taxon>Polyangiales</taxon>
        <taxon>Polyangiaceae</taxon>
        <taxon>Sorangium</taxon>
    </lineage>
</organism>
<name>A0A150SRJ6_SORCE</name>
<reference evidence="1 2" key="1">
    <citation type="submission" date="2014-02" db="EMBL/GenBank/DDBJ databases">
        <title>The small core and large imbalanced accessory genome model reveals a collaborative survival strategy of Sorangium cellulosum strains in nature.</title>
        <authorList>
            <person name="Han K."/>
            <person name="Peng R."/>
            <person name="Blom J."/>
            <person name="Li Y.-Z."/>
        </authorList>
    </citation>
    <scope>NUCLEOTIDE SEQUENCE [LARGE SCALE GENOMIC DNA]</scope>
    <source>
        <strain evidence="1 2">So0149</strain>
    </source>
</reference>
<protein>
    <submittedName>
        <fullName evidence="1">Uncharacterized protein</fullName>
    </submittedName>
</protein>
<dbReference type="SUPFAM" id="SSF103084">
    <property type="entry name" value="Holliday junction resolvase RusA"/>
    <property type="match status" value="1"/>
</dbReference>
<dbReference type="InterPro" id="IPR036614">
    <property type="entry name" value="RusA-like_sf"/>
</dbReference>
<accession>A0A150SRJ6</accession>
<evidence type="ECO:0000313" key="1">
    <source>
        <dbReference type="EMBL" id="KYF94950.1"/>
    </source>
</evidence>
<dbReference type="AlphaFoldDB" id="A0A150SRJ6"/>
<dbReference type="Proteomes" id="UP000075515">
    <property type="component" value="Unassembled WGS sequence"/>
</dbReference>
<dbReference type="Gene3D" id="3.30.1330.70">
    <property type="entry name" value="Holliday junction resolvase RusA"/>
    <property type="match status" value="1"/>
</dbReference>
<gene>
    <name evidence="1" type="ORF">BE18_45070</name>
</gene>
<dbReference type="GO" id="GO:0006310">
    <property type="term" value="P:DNA recombination"/>
    <property type="evidence" value="ECO:0007669"/>
    <property type="project" value="InterPro"/>
</dbReference>
<dbReference type="InterPro" id="IPR008822">
    <property type="entry name" value="Endonuclease_RusA-like"/>
</dbReference>
<dbReference type="GO" id="GO:0006281">
    <property type="term" value="P:DNA repair"/>
    <property type="evidence" value="ECO:0007669"/>
    <property type="project" value="InterPro"/>
</dbReference>
<proteinExistence type="predicted"/>
<comment type="caution">
    <text evidence="1">The sequence shown here is derived from an EMBL/GenBank/DDBJ whole genome shotgun (WGS) entry which is preliminary data.</text>
</comment>
<sequence length="157" mass="17744">MADATREPKEDTSQEEADVVRLELVVKGIPVSSQAKDRDKMDRWKRRVAQAARAAIKEEDELYGECRGILVYFYFGSTDLDVDNIIKPISDALKGIAYYDDTIVSEWIVRKTDLAKTELVDPPAALLGHLAEWVAAEQPFIYVCVVDEHPNHVELPK</sequence>
<dbReference type="GO" id="GO:0000287">
    <property type="term" value="F:magnesium ion binding"/>
    <property type="evidence" value="ECO:0007669"/>
    <property type="project" value="InterPro"/>
</dbReference>
<dbReference type="EMBL" id="JEMC01001695">
    <property type="protein sequence ID" value="KYF94950.1"/>
    <property type="molecule type" value="Genomic_DNA"/>
</dbReference>